<evidence type="ECO:0000256" key="3">
    <source>
        <dbReference type="ARBA" id="ARBA00023295"/>
    </source>
</evidence>
<evidence type="ECO:0000256" key="4">
    <source>
        <dbReference type="RuleBase" id="RU003690"/>
    </source>
</evidence>
<keyword evidence="3" id="KW-0326">Glycosidase</keyword>
<dbReference type="EMBL" id="JABTTQ020002573">
    <property type="protein sequence ID" value="KAK6123335.1"/>
    <property type="molecule type" value="Genomic_DNA"/>
</dbReference>
<dbReference type="InterPro" id="IPR033132">
    <property type="entry name" value="GH_1_N_CS"/>
</dbReference>
<sequence>MEIENSLAIATLPSAHESNDQVNQDGLIPWSFPKDFVFGSGTGAYQVEGAALECGKSVGVWDDFTLRTPGRILDGSNGNVACDTYNKFKEDIKMMKKMGLDAYRFSISWPRILPGGRCSAGINREGIDYYNNVIDTVLAHGMKPYVTIFHWNLPHCLEKEYDGFKSKKVVADFREFAELCFWEFGDRVKWWTTVNEPWTYAVNGYVKGNFPPSQVSVEPRRALTKLPAYRSIQDPNFTLPLTRSNSSNGNIDPAKDAYTVARNLLLAHSEAVHSYRTKFKPWQEGQIGIVLNSHWHVPLDENSQDDKDACKRAVDFMLGWFLNPVLYGDYPQNMKDYVPPDNLAHFTPQESEMLKGSVDFVGLNYYTTNYASNDPNPVGVGYDADQHVDFTWVSDKNDFKQTAIEACNDERRRKYHEDHLFNILKAMIVDKVNVKGYFVWSWCDNFEWSEGYTVRFGITYIDFLNNLTRYPKNSALWFAKFLKNRRFPSPKKRQIEEKSENGTKKRLRTVEE</sequence>
<dbReference type="PRINTS" id="PR00131">
    <property type="entry name" value="GLHYDRLASE1"/>
</dbReference>
<dbReference type="InterPro" id="IPR001360">
    <property type="entry name" value="Glyco_hydro_1"/>
</dbReference>
<feature type="compositionally biased region" description="Basic and acidic residues" evidence="5">
    <location>
        <begin position="493"/>
        <end position="512"/>
    </location>
</feature>
<comment type="similarity">
    <text evidence="1 4">Belongs to the glycosyl hydrolase 1 family.</text>
</comment>
<evidence type="ECO:0000256" key="2">
    <source>
        <dbReference type="ARBA" id="ARBA00022801"/>
    </source>
</evidence>
<dbReference type="Gene3D" id="3.20.20.80">
    <property type="entry name" value="Glycosidases"/>
    <property type="match status" value="2"/>
</dbReference>
<dbReference type="Proteomes" id="UP001318860">
    <property type="component" value="Unassembled WGS sequence"/>
</dbReference>
<keyword evidence="2" id="KW-0378">Hydrolase</keyword>
<evidence type="ECO:0000313" key="7">
    <source>
        <dbReference type="Proteomes" id="UP001318860"/>
    </source>
</evidence>
<dbReference type="PROSITE" id="PS00653">
    <property type="entry name" value="GLYCOSYL_HYDROL_F1_2"/>
    <property type="match status" value="1"/>
</dbReference>
<dbReference type="SUPFAM" id="SSF51445">
    <property type="entry name" value="(Trans)glycosidases"/>
    <property type="match status" value="1"/>
</dbReference>
<gene>
    <name evidence="6" type="ORF">DH2020_042917</name>
</gene>
<feature type="region of interest" description="Disordered" evidence="5">
    <location>
        <begin position="489"/>
        <end position="512"/>
    </location>
</feature>
<dbReference type="Pfam" id="PF00232">
    <property type="entry name" value="Glyco_hydro_1"/>
    <property type="match status" value="2"/>
</dbReference>
<evidence type="ECO:0000313" key="6">
    <source>
        <dbReference type="EMBL" id="KAK6123335.1"/>
    </source>
</evidence>
<protein>
    <submittedName>
        <fullName evidence="6">Uncharacterized protein</fullName>
    </submittedName>
</protein>
<keyword evidence="7" id="KW-1185">Reference proteome</keyword>
<dbReference type="InterPro" id="IPR017853">
    <property type="entry name" value="GH"/>
</dbReference>
<evidence type="ECO:0000256" key="5">
    <source>
        <dbReference type="SAM" id="MobiDB-lite"/>
    </source>
</evidence>
<proteinExistence type="inferred from homology"/>
<comment type="caution">
    <text evidence="6">The sequence shown here is derived from an EMBL/GenBank/DDBJ whole genome shotgun (WGS) entry which is preliminary data.</text>
</comment>
<dbReference type="PANTHER" id="PTHR10353">
    <property type="entry name" value="GLYCOSYL HYDROLASE"/>
    <property type="match status" value="1"/>
</dbReference>
<organism evidence="6 7">
    <name type="scientific">Rehmannia glutinosa</name>
    <name type="common">Chinese foxglove</name>
    <dbReference type="NCBI Taxonomy" id="99300"/>
    <lineage>
        <taxon>Eukaryota</taxon>
        <taxon>Viridiplantae</taxon>
        <taxon>Streptophyta</taxon>
        <taxon>Embryophyta</taxon>
        <taxon>Tracheophyta</taxon>
        <taxon>Spermatophyta</taxon>
        <taxon>Magnoliopsida</taxon>
        <taxon>eudicotyledons</taxon>
        <taxon>Gunneridae</taxon>
        <taxon>Pentapetalae</taxon>
        <taxon>asterids</taxon>
        <taxon>lamiids</taxon>
        <taxon>Lamiales</taxon>
        <taxon>Orobanchaceae</taxon>
        <taxon>Rehmannieae</taxon>
        <taxon>Rehmannia</taxon>
    </lineage>
</organism>
<reference evidence="6 7" key="1">
    <citation type="journal article" date="2021" name="Comput. Struct. Biotechnol. J.">
        <title>De novo genome assembly of the potent medicinal plant Rehmannia glutinosa using nanopore technology.</title>
        <authorList>
            <person name="Ma L."/>
            <person name="Dong C."/>
            <person name="Song C."/>
            <person name="Wang X."/>
            <person name="Zheng X."/>
            <person name="Niu Y."/>
            <person name="Chen S."/>
            <person name="Feng W."/>
        </authorList>
    </citation>
    <scope>NUCLEOTIDE SEQUENCE [LARGE SCALE GENOMIC DNA]</scope>
    <source>
        <strain evidence="6">DH-2019</strain>
    </source>
</reference>
<name>A0ABR0UL36_REHGL</name>
<dbReference type="PANTHER" id="PTHR10353:SF137">
    <property type="entry name" value="MYROSINASE 3-RELATED"/>
    <property type="match status" value="1"/>
</dbReference>
<accession>A0ABR0UL36</accession>
<evidence type="ECO:0000256" key="1">
    <source>
        <dbReference type="ARBA" id="ARBA00010838"/>
    </source>
</evidence>